<gene>
    <name evidence="8" type="ORF">NEOLI_000904</name>
</gene>
<dbReference type="GO" id="GO:0003743">
    <property type="term" value="F:translation initiation factor activity"/>
    <property type="evidence" value="ECO:0007669"/>
    <property type="project" value="UniProtKB-KW"/>
</dbReference>
<keyword evidence="9" id="KW-1185">Reference proteome</keyword>
<feature type="compositionally biased region" description="Low complexity" evidence="6">
    <location>
        <begin position="1"/>
        <end position="14"/>
    </location>
</feature>
<evidence type="ECO:0000256" key="4">
    <source>
        <dbReference type="ARBA" id="ARBA00023163"/>
    </source>
</evidence>
<dbReference type="GO" id="GO:0046982">
    <property type="term" value="F:protein heterodimerization activity"/>
    <property type="evidence" value="ECO:0007669"/>
    <property type="project" value="InterPro"/>
</dbReference>
<evidence type="ECO:0000256" key="2">
    <source>
        <dbReference type="ARBA" id="ARBA00009788"/>
    </source>
</evidence>
<dbReference type="InterPro" id="IPR006809">
    <property type="entry name" value="TAFII28_dom"/>
</dbReference>
<evidence type="ECO:0000256" key="6">
    <source>
        <dbReference type="SAM" id="MobiDB-lite"/>
    </source>
</evidence>
<sequence length="164" mass="18063">MTASSPSSAASPPANSQILRKRRKSQQNLLQDAARTPKTPLADTPQYIESPFLQNEAQTPAAHQESDEEIEDEDWGATQISQVLEGTSKEEESAQMAMLMNKFTTEQMSRYEAFRRGNLNKTAVKKVVNQMLAQNVTANIPIVVAGFGKVFVGEIVEKGICDSF</sequence>
<feature type="region of interest" description="Disordered" evidence="6">
    <location>
        <begin position="1"/>
        <end position="76"/>
    </location>
</feature>
<keyword evidence="3" id="KW-0805">Transcription regulation</keyword>
<reference evidence="8 9" key="1">
    <citation type="submission" date="2016-04" db="EMBL/GenBank/DDBJ databases">
        <title>Evolutionary innovation and constraint leading to complex multicellularity in the Ascomycota.</title>
        <authorList>
            <person name="Cisse O."/>
            <person name="Nguyen A."/>
            <person name="Hewitt D.A."/>
            <person name="Jedd G."/>
            <person name="Stajich J.E."/>
        </authorList>
    </citation>
    <scope>NUCLEOTIDE SEQUENCE [LARGE SCALE GENOMIC DNA]</scope>
    <source>
        <strain evidence="8 9">DAH-3</strain>
    </source>
</reference>
<comment type="caution">
    <text evidence="8">The sequence shown here is derived from an EMBL/GenBank/DDBJ whole genome shotgun (WGS) entry which is preliminary data.</text>
</comment>
<keyword evidence="8" id="KW-0648">Protein biosynthesis</keyword>
<comment type="similarity">
    <text evidence="2">Belongs to the TAF11 family.</text>
</comment>
<dbReference type="InterPro" id="IPR009072">
    <property type="entry name" value="Histone-fold"/>
</dbReference>
<dbReference type="Gene3D" id="1.10.20.10">
    <property type="entry name" value="Histone, subunit A"/>
    <property type="match status" value="1"/>
</dbReference>
<feature type="domain" description="TAFII28-like protein" evidence="7">
    <location>
        <begin position="98"/>
        <end position="158"/>
    </location>
</feature>
<dbReference type="GO" id="GO:0005669">
    <property type="term" value="C:transcription factor TFIID complex"/>
    <property type="evidence" value="ECO:0007669"/>
    <property type="project" value="InterPro"/>
</dbReference>
<dbReference type="GO" id="GO:0051123">
    <property type="term" value="P:RNA polymerase II preinitiation complex assembly"/>
    <property type="evidence" value="ECO:0007669"/>
    <property type="project" value="InterPro"/>
</dbReference>
<dbReference type="Proteomes" id="UP000186594">
    <property type="component" value="Unassembled WGS sequence"/>
</dbReference>
<comment type="subcellular location">
    <subcellularLocation>
        <location evidence="1">Nucleus</location>
    </subcellularLocation>
</comment>
<dbReference type="EMBL" id="LXFE01000205">
    <property type="protein sequence ID" value="OLL26348.1"/>
    <property type="molecule type" value="Genomic_DNA"/>
</dbReference>
<keyword evidence="8" id="KW-0396">Initiation factor</keyword>
<dbReference type="AlphaFoldDB" id="A0A1U7LUQ6"/>
<dbReference type="PANTHER" id="PTHR13218">
    <property type="entry name" value="TRANSCRIPTION INITIATION FACTOR TFIID SUBUNIT 11-RELATED"/>
    <property type="match status" value="1"/>
</dbReference>
<accession>A0A1U7LUQ6</accession>
<evidence type="ECO:0000313" key="8">
    <source>
        <dbReference type="EMBL" id="OLL26348.1"/>
    </source>
</evidence>
<evidence type="ECO:0000313" key="9">
    <source>
        <dbReference type="Proteomes" id="UP000186594"/>
    </source>
</evidence>
<dbReference type="STRING" id="1198029.A0A1U7LUQ6"/>
<protein>
    <submittedName>
        <fullName evidence="8">Transcription initiation factor TFIID subunit 11</fullName>
    </submittedName>
</protein>
<evidence type="ECO:0000259" key="7">
    <source>
        <dbReference type="Pfam" id="PF04719"/>
    </source>
</evidence>
<proteinExistence type="inferred from homology"/>
<feature type="compositionally biased region" description="Acidic residues" evidence="6">
    <location>
        <begin position="66"/>
        <end position="75"/>
    </location>
</feature>
<evidence type="ECO:0000256" key="3">
    <source>
        <dbReference type="ARBA" id="ARBA00023015"/>
    </source>
</evidence>
<dbReference type="InterPro" id="IPR045127">
    <property type="entry name" value="TAF11-like"/>
</dbReference>
<evidence type="ECO:0000256" key="5">
    <source>
        <dbReference type="ARBA" id="ARBA00023242"/>
    </source>
</evidence>
<dbReference type="Pfam" id="PF04719">
    <property type="entry name" value="TAFII28"/>
    <property type="match status" value="1"/>
</dbReference>
<dbReference type="PANTHER" id="PTHR13218:SF8">
    <property type="entry name" value="TRANSCRIPTION INITIATION FACTOR TFIID SUBUNIT 11"/>
    <property type="match status" value="1"/>
</dbReference>
<organism evidence="8 9">
    <name type="scientific">Neolecta irregularis (strain DAH-3)</name>
    <dbReference type="NCBI Taxonomy" id="1198029"/>
    <lineage>
        <taxon>Eukaryota</taxon>
        <taxon>Fungi</taxon>
        <taxon>Dikarya</taxon>
        <taxon>Ascomycota</taxon>
        <taxon>Taphrinomycotina</taxon>
        <taxon>Neolectales</taxon>
        <taxon>Neolectaceae</taxon>
        <taxon>Neolecta</taxon>
    </lineage>
</organism>
<name>A0A1U7LUQ6_NEOID</name>
<evidence type="ECO:0000256" key="1">
    <source>
        <dbReference type="ARBA" id="ARBA00004123"/>
    </source>
</evidence>
<keyword evidence="4" id="KW-0804">Transcription</keyword>
<dbReference type="GO" id="GO:0016251">
    <property type="term" value="F:RNA polymerase II general transcription initiation factor activity"/>
    <property type="evidence" value="ECO:0007669"/>
    <property type="project" value="TreeGrafter"/>
</dbReference>
<dbReference type="CDD" id="cd08048">
    <property type="entry name" value="HFD_TAF11"/>
    <property type="match status" value="1"/>
</dbReference>
<keyword evidence="5" id="KW-0539">Nucleus</keyword>
<dbReference type="SUPFAM" id="SSF47113">
    <property type="entry name" value="Histone-fold"/>
    <property type="match status" value="1"/>
</dbReference>
<dbReference type="OrthoDB" id="28335at2759"/>